<sequence>MNPAAQYVITHSFWRHNYDVSTTNKTHLFHVATSSFTPGKPDLTFHRSPDSNGPIAGVCFTKRTYWFRMQLDDGTKQTFTWKRTHSLGSGSENSKLVEETSQTVVAVFSSGGTFSKTTGYLDIYSSLGPRFSLMVLISAIALVEKRASAGREPPVFSSSELWQSNNMTMALRRPHRKSRHGCKECKRRRVKCDEARPFCTNCANRHSECEYGSSTSLLWANEGSDSGQAGEPASGLRSPSSSTAGTGTADSLGILSQLGSQNAATSAGPALNLNDLELMMQWCNTTFQTLSRNERTDPIWRNLVPEEALSHPFLMHGILALSSLHLARTGPEPTHRASYLNRAVAHQNQALALFRELLGDVNESNAKAMFAFAGIVVIYTFAFPHTPDAQDPWSCVDDLYQVLVLTRGVQQVIRAPRDWNFLVNTPFGPILQVEEVQGPIPDDASAMLQQLREANEACGARDPNHALQVYEGSISNLEEMLSWCYSGMRSTTIVGRWAIRLHPRFMELLLERDPFALVLLAQYGVLLHYSKDGWCFGEWCVRVSKAVWAILDDQWRPLIEWAMKEILGVNFLEQVDH</sequence>
<dbReference type="BioCyc" id="PCHR:PC21G12280-MONOMER"/>
<keyword evidence="2" id="KW-0238">DNA-binding</keyword>
<evidence type="ECO:0000256" key="5">
    <source>
        <dbReference type="SAM" id="MobiDB-lite"/>
    </source>
</evidence>
<dbReference type="InterPro" id="IPR053157">
    <property type="entry name" value="Sterol_Uptake_Regulator"/>
</dbReference>
<keyword evidence="4" id="KW-0539">Nucleus</keyword>
<dbReference type="InterPro" id="IPR036864">
    <property type="entry name" value="Zn2-C6_fun-type_DNA-bd_sf"/>
</dbReference>
<keyword evidence="1" id="KW-0805">Transcription regulation</keyword>
<feature type="domain" description="Zn(2)-C6 fungal-type" evidence="6">
    <location>
        <begin position="181"/>
        <end position="211"/>
    </location>
</feature>
<dbReference type="GeneID" id="8307900"/>
<accession>B6HLB4</accession>
<dbReference type="GO" id="GO:0001228">
    <property type="term" value="F:DNA-binding transcription activator activity, RNA polymerase II-specific"/>
    <property type="evidence" value="ECO:0007669"/>
    <property type="project" value="TreeGrafter"/>
</dbReference>
<feature type="region of interest" description="Disordered" evidence="5">
    <location>
        <begin position="221"/>
        <end position="248"/>
    </location>
</feature>
<evidence type="ECO:0000256" key="3">
    <source>
        <dbReference type="ARBA" id="ARBA00023163"/>
    </source>
</evidence>
<dbReference type="AlphaFoldDB" id="B6HLB4"/>
<dbReference type="OMA" id="RHSECEY"/>
<dbReference type="SUPFAM" id="SSF57701">
    <property type="entry name" value="Zn2/Cys6 DNA-binding domain"/>
    <property type="match status" value="1"/>
</dbReference>
<keyword evidence="8" id="KW-1185">Reference proteome</keyword>
<dbReference type="KEGG" id="pcs:N7525_007801"/>
<evidence type="ECO:0000313" key="7">
    <source>
        <dbReference type="EMBL" id="CAP96125.1"/>
    </source>
</evidence>
<dbReference type="Gene3D" id="4.10.240.10">
    <property type="entry name" value="Zn(2)-C6 fungal-type DNA-binding domain"/>
    <property type="match status" value="1"/>
</dbReference>
<dbReference type="PRINTS" id="PR00755">
    <property type="entry name" value="AFLATOXINBRP"/>
</dbReference>
<dbReference type="HOGENOM" id="CLU_424492_0_0_1"/>
<dbReference type="VEuPathDB" id="FungiDB:PCH_Pc21g12280"/>
<dbReference type="GO" id="GO:0008270">
    <property type="term" value="F:zinc ion binding"/>
    <property type="evidence" value="ECO:0007669"/>
    <property type="project" value="InterPro"/>
</dbReference>
<gene>
    <name evidence="7" type="ORF">Pc21g12280</name>
    <name evidence="7" type="ORF">PCH_Pc21g12280</name>
</gene>
<dbReference type="OrthoDB" id="4937900at2759"/>
<keyword evidence="3" id="KW-0804">Transcription</keyword>
<evidence type="ECO:0000256" key="2">
    <source>
        <dbReference type="ARBA" id="ARBA00023125"/>
    </source>
</evidence>
<dbReference type="Proteomes" id="UP000000724">
    <property type="component" value="Contig Pc00c21"/>
</dbReference>
<evidence type="ECO:0000313" key="8">
    <source>
        <dbReference type="Proteomes" id="UP000000724"/>
    </source>
</evidence>
<organism evidence="7 8">
    <name type="scientific">Penicillium rubens (strain ATCC 28089 / DSM 1075 / NRRL 1951 / Wisconsin 54-1255)</name>
    <name type="common">Penicillium chrysogenum</name>
    <dbReference type="NCBI Taxonomy" id="500485"/>
    <lineage>
        <taxon>Eukaryota</taxon>
        <taxon>Fungi</taxon>
        <taxon>Dikarya</taxon>
        <taxon>Ascomycota</taxon>
        <taxon>Pezizomycotina</taxon>
        <taxon>Eurotiomycetes</taxon>
        <taxon>Eurotiomycetidae</taxon>
        <taxon>Eurotiales</taxon>
        <taxon>Aspergillaceae</taxon>
        <taxon>Penicillium</taxon>
        <taxon>Penicillium chrysogenum species complex</taxon>
    </lineage>
</organism>
<dbReference type="PANTHER" id="PTHR47784">
    <property type="entry name" value="STEROL UPTAKE CONTROL PROTEIN 2"/>
    <property type="match status" value="1"/>
</dbReference>
<dbReference type="GO" id="GO:0003677">
    <property type="term" value="F:DNA binding"/>
    <property type="evidence" value="ECO:0007669"/>
    <property type="project" value="UniProtKB-KW"/>
</dbReference>
<dbReference type="CDD" id="cd00067">
    <property type="entry name" value="GAL4"/>
    <property type="match status" value="1"/>
</dbReference>
<dbReference type="PROSITE" id="PS00463">
    <property type="entry name" value="ZN2_CY6_FUNGAL_1"/>
    <property type="match status" value="1"/>
</dbReference>
<dbReference type="Pfam" id="PF00172">
    <property type="entry name" value="Zn_clus"/>
    <property type="match status" value="1"/>
</dbReference>
<reference evidence="7 8" key="1">
    <citation type="journal article" date="2008" name="Nat. Biotechnol.">
        <title>Genome sequencing and analysis of the filamentous fungus Penicillium chrysogenum.</title>
        <authorList>
            <person name="van den Berg M.A."/>
            <person name="Albang R."/>
            <person name="Albermann K."/>
            <person name="Badger J.H."/>
            <person name="Daran J.-M."/>
            <person name="Driessen A.J.M."/>
            <person name="Garcia-Estrada C."/>
            <person name="Fedorova N.D."/>
            <person name="Harris D.M."/>
            <person name="Heijne W.H.M."/>
            <person name="Joardar V.S."/>
            <person name="Kiel J.A.K.W."/>
            <person name="Kovalchuk A."/>
            <person name="Martin J.F."/>
            <person name="Nierman W.C."/>
            <person name="Nijland J.G."/>
            <person name="Pronk J.T."/>
            <person name="Roubos J.A."/>
            <person name="van der Klei I.J."/>
            <person name="van Peij N.N.M.E."/>
            <person name="Veenhuis M."/>
            <person name="von Doehren H."/>
            <person name="Wagner C."/>
            <person name="Wortman J.R."/>
            <person name="Bovenberg R.A.L."/>
        </authorList>
    </citation>
    <scope>NUCLEOTIDE SEQUENCE [LARGE SCALE GENOMIC DNA]</scope>
    <source>
        <strain evidence="8">ATCC 28089 / DSM 1075 / NRRL 1951 / Wisconsin 54-1255</strain>
    </source>
</reference>
<evidence type="ECO:0000256" key="1">
    <source>
        <dbReference type="ARBA" id="ARBA00023015"/>
    </source>
</evidence>
<dbReference type="SMART" id="SM00066">
    <property type="entry name" value="GAL4"/>
    <property type="match status" value="1"/>
</dbReference>
<dbReference type="eggNOG" id="ENOG502QRM1">
    <property type="taxonomic scope" value="Eukaryota"/>
</dbReference>
<name>B6HLB4_PENRW</name>
<dbReference type="PANTHER" id="PTHR47784:SF5">
    <property type="entry name" value="STEROL UPTAKE CONTROL PROTEIN 2"/>
    <property type="match status" value="1"/>
</dbReference>
<dbReference type="EMBL" id="AM920436">
    <property type="protein sequence ID" value="CAP96125.1"/>
    <property type="molecule type" value="Genomic_DNA"/>
</dbReference>
<dbReference type="InterPro" id="IPR001138">
    <property type="entry name" value="Zn2Cys6_DnaBD"/>
</dbReference>
<dbReference type="PROSITE" id="PS50048">
    <property type="entry name" value="ZN2_CY6_FUNGAL_2"/>
    <property type="match status" value="1"/>
</dbReference>
<proteinExistence type="predicted"/>
<protein>
    <submittedName>
        <fullName evidence="7">Pc21g12280 protein</fullName>
    </submittedName>
</protein>
<dbReference type="Pfam" id="PF11951">
    <property type="entry name" value="Fungal_trans_2"/>
    <property type="match status" value="1"/>
</dbReference>
<evidence type="ECO:0000256" key="4">
    <source>
        <dbReference type="ARBA" id="ARBA00023242"/>
    </source>
</evidence>
<evidence type="ECO:0000259" key="6">
    <source>
        <dbReference type="PROSITE" id="PS50048"/>
    </source>
</evidence>
<dbReference type="InterPro" id="IPR021858">
    <property type="entry name" value="Fun_TF"/>
</dbReference>